<gene>
    <name evidence="2" type="ORF">M0R45_027114</name>
</gene>
<organism evidence="2 3">
    <name type="scientific">Rubus argutus</name>
    <name type="common">Southern blackberry</name>
    <dbReference type="NCBI Taxonomy" id="59490"/>
    <lineage>
        <taxon>Eukaryota</taxon>
        <taxon>Viridiplantae</taxon>
        <taxon>Streptophyta</taxon>
        <taxon>Embryophyta</taxon>
        <taxon>Tracheophyta</taxon>
        <taxon>Spermatophyta</taxon>
        <taxon>Magnoliopsida</taxon>
        <taxon>eudicotyledons</taxon>
        <taxon>Gunneridae</taxon>
        <taxon>Pentapetalae</taxon>
        <taxon>rosids</taxon>
        <taxon>fabids</taxon>
        <taxon>Rosales</taxon>
        <taxon>Rosaceae</taxon>
        <taxon>Rosoideae</taxon>
        <taxon>Rosoideae incertae sedis</taxon>
        <taxon>Rubus</taxon>
    </lineage>
</organism>
<keyword evidence="3" id="KW-1185">Reference proteome</keyword>
<feature type="compositionally biased region" description="Gly residues" evidence="1">
    <location>
        <begin position="44"/>
        <end position="62"/>
    </location>
</feature>
<proteinExistence type="predicted"/>
<protein>
    <submittedName>
        <fullName evidence="2">Uncharacterized protein</fullName>
    </submittedName>
</protein>
<sequence length="88" mass="9283">MLGSRIPAFKPPKFDHSIRQKFFKKSRAKPVKLKNLGSGGVGGQGGVGMGFNRGGRGHGGARAGKDRGSGATWDFGADLVVEGYEYQS</sequence>
<dbReference type="AlphaFoldDB" id="A0AAW1X048"/>
<name>A0AAW1X048_RUBAR</name>
<dbReference type="EMBL" id="JBEDUW010000005">
    <property type="protein sequence ID" value="KAK9930057.1"/>
    <property type="molecule type" value="Genomic_DNA"/>
</dbReference>
<evidence type="ECO:0000313" key="3">
    <source>
        <dbReference type="Proteomes" id="UP001457282"/>
    </source>
</evidence>
<evidence type="ECO:0000256" key="1">
    <source>
        <dbReference type="SAM" id="MobiDB-lite"/>
    </source>
</evidence>
<evidence type="ECO:0000313" key="2">
    <source>
        <dbReference type="EMBL" id="KAK9930057.1"/>
    </source>
</evidence>
<reference evidence="2 3" key="1">
    <citation type="journal article" date="2023" name="G3 (Bethesda)">
        <title>A chromosome-length genome assembly and annotation of blackberry (Rubus argutus, cv. 'Hillquist').</title>
        <authorList>
            <person name="Bruna T."/>
            <person name="Aryal R."/>
            <person name="Dudchenko O."/>
            <person name="Sargent D.J."/>
            <person name="Mead D."/>
            <person name="Buti M."/>
            <person name="Cavallini A."/>
            <person name="Hytonen T."/>
            <person name="Andres J."/>
            <person name="Pham M."/>
            <person name="Weisz D."/>
            <person name="Mascagni F."/>
            <person name="Usai G."/>
            <person name="Natali L."/>
            <person name="Bassil N."/>
            <person name="Fernandez G.E."/>
            <person name="Lomsadze A."/>
            <person name="Armour M."/>
            <person name="Olukolu B."/>
            <person name="Poorten T."/>
            <person name="Britton C."/>
            <person name="Davik J."/>
            <person name="Ashrafi H."/>
            <person name="Aiden E.L."/>
            <person name="Borodovsky M."/>
            <person name="Worthington M."/>
        </authorList>
    </citation>
    <scope>NUCLEOTIDE SEQUENCE [LARGE SCALE GENOMIC DNA]</scope>
    <source>
        <strain evidence="2">PI 553951</strain>
    </source>
</reference>
<accession>A0AAW1X048</accession>
<feature type="region of interest" description="Disordered" evidence="1">
    <location>
        <begin position="44"/>
        <end position="68"/>
    </location>
</feature>
<comment type="caution">
    <text evidence="2">The sequence shown here is derived from an EMBL/GenBank/DDBJ whole genome shotgun (WGS) entry which is preliminary data.</text>
</comment>
<dbReference type="Proteomes" id="UP001457282">
    <property type="component" value="Unassembled WGS sequence"/>
</dbReference>